<dbReference type="Pfam" id="PF05617">
    <property type="entry name" value="Prolamin_like"/>
    <property type="match status" value="1"/>
</dbReference>
<feature type="chain" id="PRO_5022037680" description="Prolamin-like domain-containing protein" evidence="2">
    <location>
        <begin position="27"/>
        <end position="118"/>
    </location>
</feature>
<evidence type="ECO:0000313" key="5">
    <source>
        <dbReference type="Proteomes" id="UP000489600"/>
    </source>
</evidence>
<dbReference type="PANTHER" id="PTHR31181:SF61">
    <property type="entry name" value="EGG CELL-SECRETED-LIKE PROTEIN (DUF1278)"/>
    <property type="match status" value="1"/>
</dbReference>
<organism evidence="4 5">
    <name type="scientific">Arabis nemorensis</name>
    <dbReference type="NCBI Taxonomy" id="586526"/>
    <lineage>
        <taxon>Eukaryota</taxon>
        <taxon>Viridiplantae</taxon>
        <taxon>Streptophyta</taxon>
        <taxon>Embryophyta</taxon>
        <taxon>Tracheophyta</taxon>
        <taxon>Spermatophyta</taxon>
        <taxon>Magnoliopsida</taxon>
        <taxon>eudicotyledons</taxon>
        <taxon>Gunneridae</taxon>
        <taxon>Pentapetalae</taxon>
        <taxon>rosids</taxon>
        <taxon>malvids</taxon>
        <taxon>Brassicales</taxon>
        <taxon>Brassicaceae</taxon>
        <taxon>Arabideae</taxon>
        <taxon>Arabis</taxon>
    </lineage>
</organism>
<dbReference type="GO" id="GO:0005576">
    <property type="term" value="C:extracellular region"/>
    <property type="evidence" value="ECO:0007669"/>
    <property type="project" value="TreeGrafter"/>
</dbReference>
<dbReference type="GO" id="GO:0031982">
    <property type="term" value="C:vesicle"/>
    <property type="evidence" value="ECO:0007669"/>
    <property type="project" value="TreeGrafter"/>
</dbReference>
<proteinExistence type="predicted"/>
<evidence type="ECO:0000259" key="3">
    <source>
        <dbReference type="Pfam" id="PF05617"/>
    </source>
</evidence>
<dbReference type="AlphaFoldDB" id="A0A565BUA9"/>
<accession>A0A565BUA9</accession>
<dbReference type="GO" id="GO:0080155">
    <property type="term" value="P:regulation of double fertilization forming a zygote and endosperm"/>
    <property type="evidence" value="ECO:0007669"/>
    <property type="project" value="TreeGrafter"/>
</dbReference>
<dbReference type="OrthoDB" id="1862203at2759"/>
<dbReference type="GO" id="GO:2000008">
    <property type="term" value="P:regulation of protein localization to cell surface"/>
    <property type="evidence" value="ECO:0007669"/>
    <property type="project" value="TreeGrafter"/>
</dbReference>
<name>A0A565BUA9_9BRAS</name>
<protein>
    <recommendedName>
        <fullName evidence="3">Prolamin-like domain-containing protein</fullName>
    </recommendedName>
</protein>
<sequence length="118" mass="12735">MENTSGAIVFVILAMAIVLQVRSGSAQVPTIPGLFPPGSTIDFAKCWSSLFKVQGCVEKIYKSIFSGQFAHVGAECCKTFSAIDANCWPHMFPLNPFFPPLLKNNCARIATAPSATHK</sequence>
<keyword evidence="1 2" id="KW-0732">Signal</keyword>
<dbReference type="InterPro" id="IPR008502">
    <property type="entry name" value="Prolamin-like"/>
</dbReference>
<dbReference type="Proteomes" id="UP000489600">
    <property type="component" value="Unassembled WGS sequence"/>
</dbReference>
<dbReference type="GO" id="GO:0009567">
    <property type="term" value="P:double fertilization forming a zygote and endosperm"/>
    <property type="evidence" value="ECO:0007669"/>
    <property type="project" value="TreeGrafter"/>
</dbReference>
<feature type="domain" description="Prolamin-like" evidence="3">
    <location>
        <begin position="45"/>
        <end position="106"/>
    </location>
</feature>
<reference evidence="4" key="1">
    <citation type="submission" date="2019-07" db="EMBL/GenBank/DDBJ databases">
        <authorList>
            <person name="Dittberner H."/>
        </authorList>
    </citation>
    <scope>NUCLEOTIDE SEQUENCE [LARGE SCALE GENOMIC DNA]</scope>
</reference>
<keyword evidence="5" id="KW-1185">Reference proteome</keyword>
<comment type="caution">
    <text evidence="4">The sequence shown here is derived from an EMBL/GenBank/DDBJ whole genome shotgun (WGS) entry which is preliminary data.</text>
</comment>
<evidence type="ECO:0000313" key="4">
    <source>
        <dbReference type="EMBL" id="VVB04967.1"/>
    </source>
</evidence>
<dbReference type="PANTHER" id="PTHR31181">
    <property type="entry name" value="EGG CELL-SECRETED PROTEIN 1.4"/>
    <property type="match status" value="1"/>
</dbReference>
<gene>
    <name evidence="4" type="ORF">ANE_LOCUS15411</name>
</gene>
<feature type="signal peptide" evidence="2">
    <location>
        <begin position="1"/>
        <end position="26"/>
    </location>
</feature>
<evidence type="ECO:0000256" key="2">
    <source>
        <dbReference type="SAM" id="SignalP"/>
    </source>
</evidence>
<dbReference type="EMBL" id="CABITT030000005">
    <property type="protein sequence ID" value="VVB04967.1"/>
    <property type="molecule type" value="Genomic_DNA"/>
</dbReference>
<evidence type="ECO:0000256" key="1">
    <source>
        <dbReference type="ARBA" id="ARBA00022729"/>
    </source>
</evidence>